<evidence type="ECO:0000256" key="7">
    <source>
        <dbReference type="ARBA" id="ARBA00023049"/>
    </source>
</evidence>
<dbReference type="PANTHER" id="PTHR10410">
    <property type="entry name" value="EUKARYOTIC TRANSLATION INITIATION FACTOR 3 -RELATED"/>
    <property type="match status" value="1"/>
</dbReference>
<dbReference type="GO" id="GO:0070531">
    <property type="term" value="C:BRCA1-A complex"/>
    <property type="evidence" value="ECO:0007669"/>
    <property type="project" value="InterPro"/>
</dbReference>
<dbReference type="GO" id="GO:0046872">
    <property type="term" value="F:metal ion binding"/>
    <property type="evidence" value="ECO:0007669"/>
    <property type="project" value="UniProtKB-KW"/>
</dbReference>
<dbReference type="GO" id="GO:0006508">
    <property type="term" value="P:proteolysis"/>
    <property type="evidence" value="ECO:0007669"/>
    <property type="project" value="UniProtKB-KW"/>
</dbReference>
<dbReference type="GO" id="GO:0004843">
    <property type="term" value="F:cysteine-type deubiquitinase activity"/>
    <property type="evidence" value="ECO:0007669"/>
    <property type="project" value="InterPro"/>
</dbReference>
<dbReference type="SMART" id="SM00232">
    <property type="entry name" value="JAB_MPN"/>
    <property type="match status" value="1"/>
</dbReference>
<sequence length="246" mass="28237">MGLLIGDIDENRVCHILAVIVLQRSDKQVDRVEISPEQLSAASSQAENLAHQLQRPMRVVGWYHSHPHITVWPSHVDVQTQAMYQMLDEGFVGLIYSVFNEKKQTRENRIQLTCFQSINQSPEGEPPQYMRLEVPLYIVPKDHISRPCLDSLVDLPRIISEEEEEAYTKTTQIPNMDLVAKIQNGSVYSKALCHFMDVLTGPMMQSLENRLAYNNERQSQLELEKQQLLKLVEERGHKSDLKSTSV</sequence>
<dbReference type="AlphaFoldDB" id="A0AAD9NZ93"/>
<dbReference type="InterPro" id="IPR040749">
    <property type="entry name" value="BRCC36_C"/>
</dbReference>
<keyword evidence="3" id="KW-0479">Metal-binding</keyword>
<dbReference type="InterPro" id="IPR033860">
    <property type="entry name" value="MPN_BRCC36"/>
</dbReference>
<dbReference type="InterPro" id="IPR050242">
    <property type="entry name" value="JAMM_MPN+_peptidase_M67A"/>
</dbReference>
<organism evidence="9 10">
    <name type="scientific">Ridgeia piscesae</name>
    <name type="common">Tubeworm</name>
    <dbReference type="NCBI Taxonomy" id="27915"/>
    <lineage>
        <taxon>Eukaryota</taxon>
        <taxon>Metazoa</taxon>
        <taxon>Spiralia</taxon>
        <taxon>Lophotrochozoa</taxon>
        <taxon>Annelida</taxon>
        <taxon>Polychaeta</taxon>
        <taxon>Sedentaria</taxon>
        <taxon>Canalipalpata</taxon>
        <taxon>Sabellida</taxon>
        <taxon>Siboglinidae</taxon>
        <taxon>Ridgeia</taxon>
    </lineage>
</organism>
<evidence type="ECO:0000256" key="3">
    <source>
        <dbReference type="ARBA" id="ARBA00022723"/>
    </source>
</evidence>
<evidence type="ECO:0000256" key="1">
    <source>
        <dbReference type="ARBA" id="ARBA00008021"/>
    </source>
</evidence>
<dbReference type="Pfam" id="PF01398">
    <property type="entry name" value="JAB"/>
    <property type="match status" value="1"/>
</dbReference>
<feature type="domain" description="MPN" evidence="8">
    <location>
        <begin position="1"/>
        <end position="121"/>
    </location>
</feature>
<keyword evidence="10" id="KW-1185">Reference proteome</keyword>
<dbReference type="SUPFAM" id="SSF102712">
    <property type="entry name" value="JAB1/MPN domain"/>
    <property type="match status" value="1"/>
</dbReference>
<dbReference type="PROSITE" id="PS50249">
    <property type="entry name" value="MPN"/>
    <property type="match status" value="1"/>
</dbReference>
<keyword evidence="7" id="KW-0482">Metalloprotease</keyword>
<dbReference type="Proteomes" id="UP001209878">
    <property type="component" value="Unassembled WGS sequence"/>
</dbReference>
<dbReference type="InterPro" id="IPR000555">
    <property type="entry name" value="JAMM/MPN+_dom"/>
</dbReference>
<name>A0AAD9NZ93_RIDPI</name>
<reference evidence="9" key="1">
    <citation type="journal article" date="2023" name="Mol. Biol. Evol.">
        <title>Third-Generation Sequencing Reveals the Adaptive Role of the Epigenome in Three Deep-Sea Polychaetes.</title>
        <authorList>
            <person name="Perez M."/>
            <person name="Aroh O."/>
            <person name="Sun Y."/>
            <person name="Lan Y."/>
            <person name="Juniper S.K."/>
            <person name="Young C.R."/>
            <person name="Angers B."/>
            <person name="Qian P.Y."/>
        </authorList>
    </citation>
    <scope>NUCLEOTIDE SEQUENCE</scope>
    <source>
        <strain evidence="9">R07B-5</strain>
    </source>
</reference>
<dbReference type="Pfam" id="PF18110">
    <property type="entry name" value="BRCC36_C"/>
    <property type="match status" value="1"/>
</dbReference>
<evidence type="ECO:0000313" key="9">
    <source>
        <dbReference type="EMBL" id="KAK2185187.1"/>
    </source>
</evidence>
<keyword evidence="2" id="KW-0645">Protease</keyword>
<evidence type="ECO:0000256" key="6">
    <source>
        <dbReference type="ARBA" id="ARBA00022833"/>
    </source>
</evidence>
<gene>
    <name evidence="9" type="ORF">NP493_243g01069</name>
</gene>
<evidence type="ECO:0000256" key="5">
    <source>
        <dbReference type="ARBA" id="ARBA00022801"/>
    </source>
</evidence>
<dbReference type="Gene3D" id="3.40.140.10">
    <property type="entry name" value="Cytidine Deaminase, domain 2"/>
    <property type="match status" value="1"/>
</dbReference>
<keyword evidence="5" id="KW-0378">Hydrolase</keyword>
<evidence type="ECO:0000259" key="8">
    <source>
        <dbReference type="PROSITE" id="PS50249"/>
    </source>
</evidence>
<dbReference type="GO" id="GO:0006281">
    <property type="term" value="P:DNA repair"/>
    <property type="evidence" value="ECO:0007669"/>
    <property type="project" value="InterPro"/>
</dbReference>
<dbReference type="InterPro" id="IPR037518">
    <property type="entry name" value="MPN"/>
</dbReference>
<dbReference type="CDD" id="cd08068">
    <property type="entry name" value="MPN_BRCC36"/>
    <property type="match status" value="1"/>
</dbReference>
<comment type="caution">
    <text evidence="9">The sequence shown here is derived from an EMBL/GenBank/DDBJ whole genome shotgun (WGS) entry which is preliminary data.</text>
</comment>
<comment type="similarity">
    <text evidence="1">Belongs to the peptidase M67A family. BRCC36 subfamily.</text>
</comment>
<dbReference type="GO" id="GO:0070552">
    <property type="term" value="C:BRISC complex"/>
    <property type="evidence" value="ECO:0007669"/>
    <property type="project" value="InterPro"/>
</dbReference>
<proteinExistence type="inferred from homology"/>
<protein>
    <recommendedName>
        <fullName evidence="8">MPN domain-containing protein</fullName>
    </recommendedName>
</protein>
<evidence type="ECO:0000256" key="4">
    <source>
        <dbReference type="ARBA" id="ARBA00022786"/>
    </source>
</evidence>
<keyword evidence="6" id="KW-0862">Zinc</keyword>
<keyword evidence="4" id="KW-0833">Ubl conjugation pathway</keyword>
<dbReference type="EMBL" id="JAODUO010000242">
    <property type="protein sequence ID" value="KAK2185187.1"/>
    <property type="molecule type" value="Genomic_DNA"/>
</dbReference>
<evidence type="ECO:0000313" key="10">
    <source>
        <dbReference type="Proteomes" id="UP001209878"/>
    </source>
</evidence>
<dbReference type="GO" id="GO:0008237">
    <property type="term" value="F:metallopeptidase activity"/>
    <property type="evidence" value="ECO:0007669"/>
    <property type="project" value="UniProtKB-KW"/>
</dbReference>
<dbReference type="GO" id="GO:0070536">
    <property type="term" value="P:protein K63-linked deubiquitination"/>
    <property type="evidence" value="ECO:0007669"/>
    <property type="project" value="InterPro"/>
</dbReference>
<accession>A0AAD9NZ93</accession>
<evidence type="ECO:0000256" key="2">
    <source>
        <dbReference type="ARBA" id="ARBA00022670"/>
    </source>
</evidence>